<dbReference type="EMBL" id="RFDI01001698">
    <property type="protein sequence ID" value="RSR38689.1"/>
    <property type="molecule type" value="Genomic_DNA"/>
</dbReference>
<feature type="transmembrane region" description="Helical" evidence="2">
    <location>
        <begin position="111"/>
        <end position="130"/>
    </location>
</feature>
<evidence type="ECO:0000256" key="2">
    <source>
        <dbReference type="SAM" id="Phobius"/>
    </source>
</evidence>
<feature type="transmembrane region" description="Helical" evidence="2">
    <location>
        <begin position="177"/>
        <end position="197"/>
    </location>
</feature>
<keyword evidence="2" id="KW-0812">Transmembrane</keyword>
<sequence>HREAIINLMCKELTSFVKDEIEDVRFSYLIRNLNPLITNINHSYQSYVEDYTFDKVRKEYKEKKTEYIKKLNDTFDSVATKMFAIPAGIWFATAQMTTMKTVSSFIYTKNFIVLMTVLSMIFIMILNVYGQRNTLNQVKEEYLDIFDELEKKFEDVDAEIRKIKGEVNDKFDRVMSYIYVAIIICVALGVYTAYLFYQSSIV</sequence>
<evidence type="ECO:0000313" key="4">
    <source>
        <dbReference type="Proteomes" id="UP000280073"/>
    </source>
</evidence>
<protein>
    <submittedName>
        <fullName evidence="3">Uncharacterized protein</fullName>
    </submittedName>
</protein>
<reference evidence="3 4" key="1">
    <citation type="submission" date="2018-10" db="EMBL/GenBank/DDBJ databases">
        <title>GWAS and RNA-Seq identify cryptic mechanisms of antimicrobial resistance in Acinetobacter baumannii.</title>
        <authorList>
            <person name="Sahl J.W."/>
        </authorList>
    </citation>
    <scope>NUCLEOTIDE SEQUENCE [LARGE SCALE GENOMIC DNA]</scope>
    <source>
        <strain evidence="3 4">TG28175</strain>
    </source>
</reference>
<dbReference type="AlphaFoldDB" id="A0A429MJC4"/>
<keyword evidence="1" id="KW-0175">Coiled coil</keyword>
<gene>
    <name evidence="3" type="ORF">EA686_23130</name>
</gene>
<keyword evidence="2" id="KW-1133">Transmembrane helix</keyword>
<evidence type="ECO:0000256" key="1">
    <source>
        <dbReference type="SAM" id="Coils"/>
    </source>
</evidence>
<evidence type="ECO:0000313" key="3">
    <source>
        <dbReference type="EMBL" id="RSR38689.1"/>
    </source>
</evidence>
<feature type="coiled-coil region" evidence="1">
    <location>
        <begin position="132"/>
        <end position="166"/>
    </location>
</feature>
<comment type="caution">
    <text evidence="3">The sequence shown here is derived from an EMBL/GenBank/DDBJ whole genome shotgun (WGS) entry which is preliminary data.</text>
</comment>
<dbReference type="Proteomes" id="UP000280073">
    <property type="component" value="Unassembled WGS sequence"/>
</dbReference>
<feature type="non-terminal residue" evidence="3">
    <location>
        <position position="1"/>
    </location>
</feature>
<name>A0A429MJC4_ACIBA</name>
<accession>A0A429MJC4</accession>
<keyword evidence="2" id="KW-0472">Membrane</keyword>
<organism evidence="3 4">
    <name type="scientific">Acinetobacter baumannii</name>
    <dbReference type="NCBI Taxonomy" id="470"/>
    <lineage>
        <taxon>Bacteria</taxon>
        <taxon>Pseudomonadati</taxon>
        <taxon>Pseudomonadota</taxon>
        <taxon>Gammaproteobacteria</taxon>
        <taxon>Moraxellales</taxon>
        <taxon>Moraxellaceae</taxon>
        <taxon>Acinetobacter</taxon>
        <taxon>Acinetobacter calcoaceticus/baumannii complex</taxon>
    </lineage>
</organism>
<proteinExistence type="predicted"/>